<feature type="region of interest" description="Disordered" evidence="5">
    <location>
        <begin position="179"/>
        <end position="207"/>
    </location>
</feature>
<comment type="caution">
    <text evidence="6">The sequence shown here is derived from an EMBL/GenBank/DDBJ whole genome shotgun (WGS) entry which is preliminary data.</text>
</comment>
<keyword evidence="4" id="KW-0539">Nucleus</keyword>
<keyword evidence="3" id="KW-0804">Transcription</keyword>
<feature type="compositionally biased region" description="Polar residues" evidence="5">
    <location>
        <begin position="179"/>
        <end position="199"/>
    </location>
</feature>
<dbReference type="AlphaFoldDB" id="A0A4Z1T6T9"/>
<evidence type="ECO:0000313" key="7">
    <source>
        <dbReference type="Proteomes" id="UP000315496"/>
    </source>
</evidence>
<organism evidence="6 7">
    <name type="scientific">Giardia muris</name>
    <dbReference type="NCBI Taxonomy" id="5742"/>
    <lineage>
        <taxon>Eukaryota</taxon>
        <taxon>Metamonada</taxon>
        <taxon>Diplomonadida</taxon>
        <taxon>Hexamitidae</taxon>
        <taxon>Giardiinae</taxon>
        <taxon>Giardia</taxon>
    </lineage>
</organism>
<evidence type="ECO:0000256" key="2">
    <source>
        <dbReference type="ARBA" id="ARBA00022478"/>
    </source>
</evidence>
<comment type="subcellular location">
    <subcellularLocation>
        <location evidence="1">Nucleus</location>
    </subcellularLocation>
</comment>
<evidence type="ECO:0000256" key="1">
    <source>
        <dbReference type="ARBA" id="ARBA00004123"/>
    </source>
</evidence>
<dbReference type="VEuPathDB" id="GiardiaDB:GMRT_15561"/>
<dbReference type="PANTHER" id="PTHR13408">
    <property type="entry name" value="DNA-DIRECTED RNA POLYMERASE III"/>
    <property type="match status" value="1"/>
</dbReference>
<proteinExistence type="predicted"/>
<protein>
    <submittedName>
        <fullName evidence="6">RNA polymerase III RPC4</fullName>
    </submittedName>
</protein>
<sequence length="274" mass="28746">MPPSNPYTQRPQSQRKSGSPPASQPTFQPAIVARATTRTSLVANIVTSTKAKQTRSVAPAERFAESSLTFGGTGTGVGAGLGIGGGMNILSDEPPARPAQAVGTFPSSLPFVKPTSSQLSLAYEESVYTCSADNATHLPTPVDALLTGPLYNTTGSTVLTGLSVYQFPSIMPQVERPVTDQSRAANEGTTKPSISQNPLTHLGDGQIGKLRVHRSGRATLELNNGIIMNVTRGTQMDISEMLYRISVEDGQAHAIGPVTARAVVSLNCLEDGDK</sequence>
<name>A0A4Z1T6T9_GIAMU</name>
<feature type="region of interest" description="Disordered" evidence="5">
    <location>
        <begin position="1"/>
        <end position="26"/>
    </location>
</feature>
<dbReference type="OrthoDB" id="5836119at2759"/>
<accession>A0A4Z1T6T9</accession>
<dbReference type="PANTHER" id="PTHR13408:SF0">
    <property type="entry name" value="DNA-DIRECTED RNA POLYMERASE III SUBUNIT RPC4"/>
    <property type="match status" value="1"/>
</dbReference>
<reference evidence="6 7" key="1">
    <citation type="submission" date="2019-05" db="EMBL/GenBank/DDBJ databases">
        <title>The compact genome of Giardia muris reveals important steps in the evolution of intestinal protozoan parasites.</title>
        <authorList>
            <person name="Xu F."/>
            <person name="Jimenez-Gonzalez A."/>
            <person name="Einarsson E."/>
            <person name="Astvaldsson A."/>
            <person name="Peirasmaki D."/>
            <person name="Eckmann L."/>
            <person name="Andersson J.O."/>
            <person name="Svard S.G."/>
            <person name="Jerlstrom-Hultqvist J."/>
        </authorList>
    </citation>
    <scope>NUCLEOTIDE SEQUENCE [LARGE SCALE GENOMIC DNA]</scope>
    <source>
        <strain evidence="6 7">Roberts-Thomson</strain>
    </source>
</reference>
<keyword evidence="2" id="KW-0240">DNA-directed RNA polymerase</keyword>
<dbReference type="Pfam" id="PF05132">
    <property type="entry name" value="RNA_pol_Rpc4"/>
    <property type="match status" value="1"/>
</dbReference>
<evidence type="ECO:0000256" key="3">
    <source>
        <dbReference type="ARBA" id="ARBA00023163"/>
    </source>
</evidence>
<dbReference type="GO" id="GO:0005666">
    <property type="term" value="C:RNA polymerase III complex"/>
    <property type="evidence" value="ECO:0007669"/>
    <property type="project" value="InterPro"/>
</dbReference>
<dbReference type="EMBL" id="VDLU01000002">
    <property type="protein sequence ID" value="TNJ28847.1"/>
    <property type="molecule type" value="Genomic_DNA"/>
</dbReference>
<evidence type="ECO:0000256" key="5">
    <source>
        <dbReference type="SAM" id="MobiDB-lite"/>
    </source>
</evidence>
<keyword evidence="7" id="KW-1185">Reference proteome</keyword>
<dbReference type="GO" id="GO:0042797">
    <property type="term" value="P:tRNA transcription by RNA polymerase III"/>
    <property type="evidence" value="ECO:0007669"/>
    <property type="project" value="TreeGrafter"/>
</dbReference>
<gene>
    <name evidence="6" type="ORF">GMRT_15561</name>
</gene>
<evidence type="ECO:0000313" key="6">
    <source>
        <dbReference type="EMBL" id="TNJ28847.1"/>
    </source>
</evidence>
<evidence type="ECO:0000256" key="4">
    <source>
        <dbReference type="ARBA" id="ARBA00023242"/>
    </source>
</evidence>
<dbReference type="Proteomes" id="UP000315496">
    <property type="component" value="Chromosome 2"/>
</dbReference>
<dbReference type="GO" id="GO:0003677">
    <property type="term" value="F:DNA binding"/>
    <property type="evidence" value="ECO:0007669"/>
    <property type="project" value="InterPro"/>
</dbReference>
<dbReference type="InterPro" id="IPR007811">
    <property type="entry name" value="RPC4"/>
</dbReference>